<sequence>MFKQLLGVIMIFVSIAVSAHTNEFQVLYSDLNINISTDDSGDVHESSMRPLIFFDLQSVDFRLNFNRCNDPSSPLETFVNYNGFIYHSYILSRVRDVYLIAEQNNFKNFHLRKTLYPFHSFW</sequence>
<name>A0A2V4YFR2_9FLAO</name>
<protein>
    <submittedName>
        <fullName evidence="2">Uncharacterized protein</fullName>
    </submittedName>
</protein>
<evidence type="ECO:0000256" key="1">
    <source>
        <dbReference type="SAM" id="SignalP"/>
    </source>
</evidence>
<dbReference type="RefSeq" id="WP_110473753.1">
    <property type="nucleotide sequence ID" value="NZ_BMWQ01000001.1"/>
</dbReference>
<reference evidence="2 3" key="1">
    <citation type="submission" date="2018-06" db="EMBL/GenBank/DDBJ databases">
        <title>Genomic Encyclopedia of Type Strains, Phase III (KMG-III): the genomes of soil and plant-associated and newly described type strains.</title>
        <authorList>
            <person name="Whitman W."/>
        </authorList>
    </citation>
    <scope>NUCLEOTIDE SEQUENCE [LARGE SCALE GENOMIC DNA]</scope>
    <source>
        <strain evidence="2 3">CECT 7945</strain>
    </source>
</reference>
<evidence type="ECO:0000313" key="2">
    <source>
        <dbReference type="EMBL" id="PYE82753.1"/>
    </source>
</evidence>
<keyword evidence="3" id="KW-1185">Reference proteome</keyword>
<comment type="caution">
    <text evidence="2">The sequence shown here is derived from an EMBL/GenBank/DDBJ whole genome shotgun (WGS) entry which is preliminary data.</text>
</comment>
<dbReference type="EMBL" id="QJTD01000001">
    <property type="protein sequence ID" value="PYE82753.1"/>
    <property type="molecule type" value="Genomic_DNA"/>
</dbReference>
<feature type="chain" id="PRO_5015901950" evidence="1">
    <location>
        <begin position="20"/>
        <end position="122"/>
    </location>
</feature>
<accession>A0A2V4YFR2</accession>
<keyword evidence="1" id="KW-0732">Signal</keyword>
<feature type="signal peptide" evidence="1">
    <location>
        <begin position="1"/>
        <end position="19"/>
    </location>
</feature>
<proteinExistence type="predicted"/>
<evidence type="ECO:0000313" key="3">
    <source>
        <dbReference type="Proteomes" id="UP000248054"/>
    </source>
</evidence>
<organism evidence="2 3">
    <name type="scientific">Winogradskyella epiphytica</name>
    <dbReference type="NCBI Taxonomy" id="262005"/>
    <lineage>
        <taxon>Bacteria</taxon>
        <taxon>Pseudomonadati</taxon>
        <taxon>Bacteroidota</taxon>
        <taxon>Flavobacteriia</taxon>
        <taxon>Flavobacteriales</taxon>
        <taxon>Flavobacteriaceae</taxon>
        <taxon>Winogradskyella</taxon>
    </lineage>
</organism>
<dbReference type="OrthoDB" id="1444143at2"/>
<gene>
    <name evidence="2" type="ORF">DFQ11_101178</name>
</gene>
<dbReference type="AlphaFoldDB" id="A0A2V4YFR2"/>
<dbReference type="Proteomes" id="UP000248054">
    <property type="component" value="Unassembled WGS sequence"/>
</dbReference>